<evidence type="ECO:0000256" key="1">
    <source>
        <dbReference type="SAM" id="SignalP"/>
    </source>
</evidence>
<protein>
    <recommendedName>
        <fullName evidence="4">Nuclear transport factor 2 family protein</fullName>
    </recommendedName>
</protein>
<organism evidence="2 3">
    <name type="scientific">Berkelbacteria bacterium GW2011_GWA2_46_7</name>
    <dbReference type="NCBI Taxonomy" id="1618335"/>
    <lineage>
        <taxon>Bacteria</taxon>
        <taxon>Candidatus Berkelbacteria</taxon>
    </lineage>
</organism>
<dbReference type="AlphaFoldDB" id="A0A0G1QGG6"/>
<keyword evidence="1" id="KW-0732">Signal</keyword>
<feature type="chain" id="PRO_5002539203" description="Nuclear transport factor 2 family protein" evidence="1">
    <location>
        <begin position="26"/>
        <end position="195"/>
    </location>
</feature>
<dbReference type="Proteomes" id="UP000034487">
    <property type="component" value="Unassembled WGS sequence"/>
</dbReference>
<dbReference type="EMBL" id="LCMV01000011">
    <property type="protein sequence ID" value="KKU44076.1"/>
    <property type="molecule type" value="Genomic_DNA"/>
</dbReference>
<feature type="signal peptide" evidence="1">
    <location>
        <begin position="1"/>
        <end position="25"/>
    </location>
</feature>
<evidence type="ECO:0008006" key="4">
    <source>
        <dbReference type="Google" id="ProtNLM"/>
    </source>
</evidence>
<accession>A0A0G1QGG6</accession>
<sequence length="195" mass="21859">MNRVRLYINLVMLVGMLLWSTASFAQTPDKDDREVLAAYKEILELAKTGGYEGHKDEKGKVLPGVKTMQFVTSFGEPPRLTEARLANIKELSEIIYKLQQLPALAAVLTYDPPKIVSREISGIKIEAGVSTPNGVMIPNTIKWTWWLKKGLDGWRIFATSIDIPDTGSGFGRNPFCYNLGNEAGVFTKFRFWCRG</sequence>
<evidence type="ECO:0000313" key="2">
    <source>
        <dbReference type="EMBL" id="KKU44076.1"/>
    </source>
</evidence>
<reference evidence="2 3" key="1">
    <citation type="journal article" date="2015" name="Nature">
        <title>rRNA introns, odd ribosomes, and small enigmatic genomes across a large radiation of phyla.</title>
        <authorList>
            <person name="Brown C.T."/>
            <person name="Hug L.A."/>
            <person name="Thomas B.C."/>
            <person name="Sharon I."/>
            <person name="Castelle C.J."/>
            <person name="Singh A."/>
            <person name="Wilkins M.J."/>
            <person name="Williams K.H."/>
            <person name="Banfield J.F."/>
        </authorList>
    </citation>
    <scope>NUCLEOTIDE SEQUENCE [LARGE SCALE GENOMIC DNA]</scope>
</reference>
<name>A0A0G1QGG6_9BACT</name>
<comment type="caution">
    <text evidence="2">The sequence shown here is derived from an EMBL/GenBank/DDBJ whole genome shotgun (WGS) entry which is preliminary data.</text>
</comment>
<evidence type="ECO:0000313" key="3">
    <source>
        <dbReference type="Proteomes" id="UP000034487"/>
    </source>
</evidence>
<proteinExistence type="predicted"/>
<gene>
    <name evidence="2" type="ORF">UX60_C0011G0006</name>
</gene>